<dbReference type="PROSITE" id="PS50070">
    <property type="entry name" value="KRINGLE_2"/>
    <property type="match status" value="1"/>
</dbReference>
<feature type="domain" description="Kringle" evidence="4">
    <location>
        <begin position="106"/>
        <end position="187"/>
    </location>
</feature>
<evidence type="ECO:0000313" key="6">
    <source>
        <dbReference type="Proteomes" id="UP000762676"/>
    </source>
</evidence>
<dbReference type="AlphaFoldDB" id="A0AAV4HUH5"/>
<name>A0AAV4HUH5_9GAST</name>
<reference evidence="5 6" key="1">
    <citation type="journal article" date="2021" name="Elife">
        <title>Chloroplast acquisition without the gene transfer in kleptoplastic sea slugs, Plakobranchus ocellatus.</title>
        <authorList>
            <person name="Maeda T."/>
            <person name="Takahashi S."/>
            <person name="Yoshida T."/>
            <person name="Shimamura S."/>
            <person name="Takaki Y."/>
            <person name="Nagai Y."/>
            <person name="Toyoda A."/>
            <person name="Suzuki Y."/>
            <person name="Arimoto A."/>
            <person name="Ishii H."/>
            <person name="Satoh N."/>
            <person name="Nishiyama T."/>
            <person name="Hasebe M."/>
            <person name="Maruyama T."/>
            <person name="Minagawa J."/>
            <person name="Obokata J."/>
            <person name="Shigenobu S."/>
        </authorList>
    </citation>
    <scope>NUCLEOTIDE SEQUENCE [LARGE SCALE GENOMIC DNA]</scope>
</reference>
<dbReference type="InterPro" id="IPR038178">
    <property type="entry name" value="Kringle_sf"/>
</dbReference>
<dbReference type="InterPro" id="IPR000001">
    <property type="entry name" value="Kringle"/>
</dbReference>
<dbReference type="SUPFAM" id="SSF57440">
    <property type="entry name" value="Kringle-like"/>
    <property type="match status" value="1"/>
</dbReference>
<sequence length="191" mass="21820">MPKRLVDQVSCGGGLQWLVAVHPSCILATESVTSTLTVSPVLALKFTRTAAVVGRTTYYASPVCPPNFSPRGETKCHSTDGVWRDQNSLACFSLECYQNHNGKHYYAGYKNVTKSGRPCWPWKDQGPFGNNMRGFDYTFDYFDINKAKNYCRMFLKEEGYDIPWCYNANYDSETDPLRFEKCLIPQCYDTY</sequence>
<evidence type="ECO:0000256" key="3">
    <source>
        <dbReference type="PROSITE-ProRule" id="PRU00121"/>
    </source>
</evidence>
<dbReference type="InterPro" id="IPR013806">
    <property type="entry name" value="Kringle-like"/>
</dbReference>
<accession>A0AAV4HUH5</accession>
<comment type="caution">
    <text evidence="5">The sequence shown here is derived from an EMBL/GenBank/DDBJ whole genome shotgun (WGS) entry which is preliminary data.</text>
</comment>
<dbReference type="Proteomes" id="UP000762676">
    <property type="component" value="Unassembled WGS sequence"/>
</dbReference>
<evidence type="ECO:0000259" key="4">
    <source>
        <dbReference type="PROSITE" id="PS50070"/>
    </source>
</evidence>
<evidence type="ECO:0000256" key="2">
    <source>
        <dbReference type="ARBA" id="ARBA00023157"/>
    </source>
</evidence>
<dbReference type="Gene3D" id="2.40.20.10">
    <property type="entry name" value="Plasminogen Kringle 4"/>
    <property type="match status" value="1"/>
</dbReference>
<dbReference type="SMART" id="SM00130">
    <property type="entry name" value="KR"/>
    <property type="match status" value="1"/>
</dbReference>
<keyword evidence="6" id="KW-1185">Reference proteome</keyword>
<keyword evidence="1 3" id="KW-0420">Kringle</keyword>
<organism evidence="5 6">
    <name type="scientific">Elysia marginata</name>
    <dbReference type="NCBI Taxonomy" id="1093978"/>
    <lineage>
        <taxon>Eukaryota</taxon>
        <taxon>Metazoa</taxon>
        <taxon>Spiralia</taxon>
        <taxon>Lophotrochozoa</taxon>
        <taxon>Mollusca</taxon>
        <taxon>Gastropoda</taxon>
        <taxon>Heterobranchia</taxon>
        <taxon>Euthyneura</taxon>
        <taxon>Panpulmonata</taxon>
        <taxon>Sacoglossa</taxon>
        <taxon>Placobranchoidea</taxon>
        <taxon>Plakobranchidae</taxon>
        <taxon>Elysia</taxon>
    </lineage>
</organism>
<evidence type="ECO:0000313" key="5">
    <source>
        <dbReference type="EMBL" id="GFS00216.1"/>
    </source>
</evidence>
<comment type="caution">
    <text evidence="3">Lacks conserved residue(s) required for the propagation of feature annotation.</text>
</comment>
<proteinExistence type="predicted"/>
<gene>
    <name evidence="5" type="ORF">ElyMa_004548800</name>
</gene>
<evidence type="ECO:0000256" key="1">
    <source>
        <dbReference type="ARBA" id="ARBA00022572"/>
    </source>
</evidence>
<keyword evidence="2" id="KW-1015">Disulfide bond</keyword>
<protein>
    <submittedName>
        <fullName evidence="5">Hepatocyte growth factor</fullName>
    </submittedName>
</protein>
<dbReference type="EMBL" id="BMAT01009173">
    <property type="protein sequence ID" value="GFS00216.1"/>
    <property type="molecule type" value="Genomic_DNA"/>
</dbReference>